<gene>
    <name evidence="1" type="ORF">MUN79_15545</name>
</gene>
<proteinExistence type="predicted"/>
<evidence type="ECO:0000313" key="1">
    <source>
        <dbReference type="EMBL" id="UOQ75008.1"/>
    </source>
</evidence>
<name>A0A8T9QFS9_9BACT</name>
<dbReference type="KEGG" id="hcu:MUN79_15545"/>
<protein>
    <submittedName>
        <fullName evidence="1">Uncharacterized protein</fullName>
    </submittedName>
</protein>
<evidence type="ECO:0000313" key="2">
    <source>
        <dbReference type="Proteomes" id="UP000831796"/>
    </source>
</evidence>
<reference evidence="1" key="1">
    <citation type="submission" date="2022-04" db="EMBL/GenBank/DDBJ databases">
        <title>Hymenobacter sp. isolated from the air.</title>
        <authorList>
            <person name="Won M."/>
            <person name="Lee C.-M."/>
            <person name="Woen H.-Y."/>
            <person name="Kwon S.-W."/>
        </authorList>
    </citation>
    <scope>NUCLEOTIDE SEQUENCE</scope>
    <source>
        <strain evidence="1">5116S-3</strain>
    </source>
</reference>
<dbReference type="Proteomes" id="UP000831796">
    <property type="component" value="Chromosome"/>
</dbReference>
<keyword evidence="2" id="KW-1185">Reference proteome</keyword>
<dbReference type="EMBL" id="CP095046">
    <property type="protein sequence ID" value="UOQ75008.1"/>
    <property type="molecule type" value="Genomic_DNA"/>
</dbReference>
<dbReference type="InterPro" id="IPR017850">
    <property type="entry name" value="Alkaline_phosphatase_core_sf"/>
</dbReference>
<dbReference type="AlphaFoldDB" id="A0A8T9QFS9"/>
<organism evidence="1 2">
    <name type="scientific">Hymenobacter cellulosilyticus</name>
    <dbReference type="NCBI Taxonomy" id="2932248"/>
    <lineage>
        <taxon>Bacteria</taxon>
        <taxon>Pseudomonadati</taxon>
        <taxon>Bacteroidota</taxon>
        <taxon>Cytophagia</taxon>
        <taxon>Cytophagales</taxon>
        <taxon>Hymenobacteraceae</taxon>
        <taxon>Hymenobacter</taxon>
    </lineage>
</organism>
<dbReference type="SUPFAM" id="SSF53649">
    <property type="entry name" value="Alkaline phosphatase-like"/>
    <property type="match status" value="1"/>
</dbReference>
<sequence length="32" mass="3727">MFAYGNGSELFTGLYENTEIYHRIKRAMTKAN</sequence>
<accession>A0A8T9QFS9</accession>